<comment type="caution">
    <text evidence="10">The sequence shown here is derived from an EMBL/GenBank/DDBJ whole genome shotgun (WGS) entry which is preliminary data.</text>
</comment>
<gene>
    <name evidence="10" type="ORF">H9810_12005</name>
</gene>
<feature type="domain" description="MacB-like periplasmic core" evidence="9">
    <location>
        <begin position="21"/>
        <end position="148"/>
    </location>
</feature>
<evidence type="ECO:0000256" key="4">
    <source>
        <dbReference type="ARBA" id="ARBA00022989"/>
    </source>
</evidence>
<keyword evidence="3 7" id="KW-0812">Transmembrane</keyword>
<feature type="transmembrane region" description="Helical" evidence="7">
    <location>
        <begin position="436"/>
        <end position="455"/>
    </location>
</feature>
<reference evidence="10" key="1">
    <citation type="journal article" date="2021" name="PeerJ">
        <title>Extensive microbial diversity within the chicken gut microbiome revealed by metagenomics and culture.</title>
        <authorList>
            <person name="Gilroy R."/>
            <person name="Ravi A."/>
            <person name="Getino M."/>
            <person name="Pursley I."/>
            <person name="Horton D.L."/>
            <person name="Alikhan N.F."/>
            <person name="Baker D."/>
            <person name="Gharbi K."/>
            <person name="Hall N."/>
            <person name="Watson M."/>
            <person name="Adriaenssens E.M."/>
            <person name="Foster-Nyarko E."/>
            <person name="Jarju S."/>
            <person name="Secka A."/>
            <person name="Antonio M."/>
            <person name="Oren A."/>
            <person name="Chaudhuri R.R."/>
            <person name="La Ragione R."/>
            <person name="Hildebrand F."/>
            <person name="Pallen M.J."/>
        </authorList>
    </citation>
    <scope>NUCLEOTIDE SEQUENCE</scope>
    <source>
        <strain evidence="10">3436</strain>
    </source>
</reference>
<keyword evidence="2" id="KW-1003">Cell membrane</keyword>
<comment type="subcellular location">
    <subcellularLocation>
        <location evidence="1">Cell membrane</location>
        <topology evidence="1">Multi-pass membrane protein</topology>
    </subcellularLocation>
</comment>
<keyword evidence="5 7" id="KW-0472">Membrane</keyword>
<evidence type="ECO:0000256" key="5">
    <source>
        <dbReference type="ARBA" id="ARBA00023136"/>
    </source>
</evidence>
<evidence type="ECO:0000259" key="8">
    <source>
        <dbReference type="Pfam" id="PF02687"/>
    </source>
</evidence>
<dbReference type="Pfam" id="PF12704">
    <property type="entry name" value="MacB_PCD"/>
    <property type="match status" value="1"/>
</dbReference>
<comment type="similarity">
    <text evidence="6">Belongs to the ABC-4 integral membrane protein family.</text>
</comment>
<evidence type="ECO:0000256" key="6">
    <source>
        <dbReference type="ARBA" id="ARBA00038076"/>
    </source>
</evidence>
<dbReference type="Pfam" id="PF02687">
    <property type="entry name" value="FtsX"/>
    <property type="match status" value="1"/>
</dbReference>
<evidence type="ECO:0000313" key="10">
    <source>
        <dbReference type="EMBL" id="HIZ49429.1"/>
    </source>
</evidence>
<feature type="domain" description="ABC3 transporter permease C-terminal" evidence="8">
    <location>
        <begin position="326"/>
        <end position="464"/>
    </location>
</feature>
<dbReference type="GO" id="GO:0005886">
    <property type="term" value="C:plasma membrane"/>
    <property type="evidence" value="ECO:0007669"/>
    <property type="project" value="UniProtKB-SubCell"/>
</dbReference>
<protein>
    <submittedName>
        <fullName evidence="10">ABC transporter permease</fullName>
    </submittedName>
</protein>
<evidence type="ECO:0000256" key="3">
    <source>
        <dbReference type="ARBA" id="ARBA00022692"/>
    </source>
</evidence>
<sequence length="472" mass="51213">MKISDQVALSARNLTRRKGRTALTLIGVVIGTCMVVLMISLGIAQNQANEEMLQSWGDLTQIQVYGGGMSVDADGKVLTLDDVALEQLRTLPHVQAATPYANPYSLQGSITAGRNDRYVMDLYSLTGVDPDALEPMGFQLTWGHWPENGPASSKAAKLQVLVCDDTGYNFYDSRKSMNSPKRYRWSGMTDAQGNPVEPFVNADEDKMTLTISTGEGADAKTQSWELEVVGHIQQDASKGWWTQSNIVLRIQDLKMIEAAYNKLAKITATTTNGYNQVYVKVDDLKNVSDVEQAIHDMGFTNTYSMNQQREDMQQQVLRSQMIFGGVAAVSLLVAAINIINTMTMAIYERTREIGVMKVLGCELGNIRLMFLMESSCIGFLGGVVGVAISLGVSFVLNHLSAIMAVFGTSIDLSGLMGGGMYYYGSGSGSISVIPPWLMLAALVFATLVGLVSGILPANNAVKISALEAIRHD</sequence>
<evidence type="ECO:0000256" key="1">
    <source>
        <dbReference type="ARBA" id="ARBA00004651"/>
    </source>
</evidence>
<feature type="transmembrane region" description="Helical" evidence="7">
    <location>
        <begin position="321"/>
        <end position="347"/>
    </location>
</feature>
<organism evidence="10 11">
    <name type="scientific">Candidatus Gemmiger excrementavium</name>
    <dbReference type="NCBI Taxonomy" id="2838608"/>
    <lineage>
        <taxon>Bacteria</taxon>
        <taxon>Bacillati</taxon>
        <taxon>Bacillota</taxon>
        <taxon>Clostridia</taxon>
        <taxon>Eubacteriales</taxon>
        <taxon>Gemmiger</taxon>
    </lineage>
</organism>
<dbReference type="InterPro" id="IPR050250">
    <property type="entry name" value="Macrolide_Exporter_MacB"/>
</dbReference>
<evidence type="ECO:0000313" key="11">
    <source>
        <dbReference type="Proteomes" id="UP000824031"/>
    </source>
</evidence>
<dbReference type="PANTHER" id="PTHR30572:SF4">
    <property type="entry name" value="ABC TRANSPORTER PERMEASE YTRF"/>
    <property type="match status" value="1"/>
</dbReference>
<dbReference type="InterPro" id="IPR003838">
    <property type="entry name" value="ABC3_permease_C"/>
</dbReference>
<proteinExistence type="inferred from homology"/>
<keyword evidence="4 7" id="KW-1133">Transmembrane helix</keyword>
<name>A0A9D2F4G3_9FIRM</name>
<evidence type="ECO:0000259" key="9">
    <source>
        <dbReference type="Pfam" id="PF12704"/>
    </source>
</evidence>
<dbReference type="GO" id="GO:0022857">
    <property type="term" value="F:transmembrane transporter activity"/>
    <property type="evidence" value="ECO:0007669"/>
    <property type="project" value="TreeGrafter"/>
</dbReference>
<evidence type="ECO:0000256" key="7">
    <source>
        <dbReference type="SAM" id="Phobius"/>
    </source>
</evidence>
<dbReference type="EMBL" id="DXBO01000177">
    <property type="protein sequence ID" value="HIZ49429.1"/>
    <property type="molecule type" value="Genomic_DNA"/>
</dbReference>
<reference evidence="10" key="2">
    <citation type="submission" date="2021-04" db="EMBL/GenBank/DDBJ databases">
        <authorList>
            <person name="Gilroy R."/>
        </authorList>
    </citation>
    <scope>NUCLEOTIDE SEQUENCE</scope>
    <source>
        <strain evidence="10">3436</strain>
    </source>
</reference>
<feature type="transmembrane region" description="Helical" evidence="7">
    <location>
        <begin position="368"/>
        <end position="396"/>
    </location>
</feature>
<dbReference type="Proteomes" id="UP000824031">
    <property type="component" value="Unassembled WGS sequence"/>
</dbReference>
<dbReference type="AlphaFoldDB" id="A0A9D2F4G3"/>
<accession>A0A9D2F4G3</accession>
<feature type="transmembrane region" description="Helical" evidence="7">
    <location>
        <begin position="21"/>
        <end position="44"/>
    </location>
</feature>
<dbReference type="InterPro" id="IPR025857">
    <property type="entry name" value="MacB_PCD"/>
</dbReference>
<evidence type="ECO:0000256" key="2">
    <source>
        <dbReference type="ARBA" id="ARBA00022475"/>
    </source>
</evidence>
<dbReference type="PANTHER" id="PTHR30572">
    <property type="entry name" value="MEMBRANE COMPONENT OF TRANSPORTER-RELATED"/>
    <property type="match status" value="1"/>
</dbReference>